<dbReference type="EMBL" id="CU459003">
    <property type="protein sequence ID" value="CAM75686.1"/>
    <property type="molecule type" value="Genomic_DNA"/>
</dbReference>
<keyword evidence="6 9" id="KW-1133">Transmembrane helix</keyword>
<evidence type="ECO:0000313" key="10">
    <source>
        <dbReference type="EMBL" id="CAM75686.1"/>
    </source>
</evidence>
<feature type="transmembrane region" description="Helical" evidence="9">
    <location>
        <begin position="6"/>
        <end position="25"/>
    </location>
</feature>
<feature type="transmembrane region" description="Helical" evidence="9">
    <location>
        <begin position="327"/>
        <end position="346"/>
    </location>
</feature>
<organism evidence="10">
    <name type="scientific">Magnetospirillum gryphiswaldense</name>
    <dbReference type="NCBI Taxonomy" id="55518"/>
    <lineage>
        <taxon>Bacteria</taxon>
        <taxon>Pseudomonadati</taxon>
        <taxon>Pseudomonadota</taxon>
        <taxon>Alphaproteobacteria</taxon>
        <taxon>Rhodospirillales</taxon>
        <taxon>Rhodospirillaceae</taxon>
        <taxon>Magnetospirillum</taxon>
    </lineage>
</organism>
<dbReference type="AlphaFoldDB" id="A4TYH9"/>
<keyword evidence="5 9" id="KW-0812">Transmembrane</keyword>
<dbReference type="Pfam" id="PF04143">
    <property type="entry name" value="Sulf_transp"/>
    <property type="match status" value="1"/>
</dbReference>
<dbReference type="PANTHER" id="PTHR30574:SF1">
    <property type="entry name" value="SULPHUR TRANSPORT DOMAIN-CONTAINING PROTEIN"/>
    <property type="match status" value="1"/>
</dbReference>
<reference evidence="10" key="1">
    <citation type="journal article" date="2007" name="J. Bacteriol.">
        <title>Comparative genome analysis of four magnetotactic bacteria reveals a complex set of group-specific genes implicated in magnetosome biomineralization and function.</title>
        <authorList>
            <person name="Richter M."/>
            <person name="Kube M."/>
            <person name="Bazylinski D.A."/>
            <person name="Lombardot T."/>
            <person name="Gloeckner F.O."/>
            <person name="Reinhardt R."/>
            <person name="Schueler D."/>
        </authorList>
    </citation>
    <scope>NUCLEOTIDE SEQUENCE</scope>
    <source>
        <strain evidence="10">MSR-1</strain>
    </source>
</reference>
<feature type="transmembrane region" description="Helical" evidence="9">
    <location>
        <begin position="176"/>
        <end position="194"/>
    </location>
</feature>
<evidence type="ECO:0000256" key="8">
    <source>
        <dbReference type="ARBA" id="ARBA00035655"/>
    </source>
</evidence>
<keyword evidence="7 9" id="KW-0472">Membrane</keyword>
<evidence type="ECO:0000256" key="3">
    <source>
        <dbReference type="ARBA" id="ARBA00022475"/>
    </source>
</evidence>
<dbReference type="GO" id="GO:0005886">
    <property type="term" value="C:plasma membrane"/>
    <property type="evidence" value="ECO:0007669"/>
    <property type="project" value="UniProtKB-SubCell"/>
</dbReference>
<evidence type="ECO:0000256" key="4">
    <source>
        <dbReference type="ARBA" id="ARBA00022519"/>
    </source>
</evidence>
<sequence length="365" mass="37366">MSDLPISTIVGGAAFVVGLIFGATAQRTNFCTMGALSDIVFMGDWRRFRAWMLALAVAMTASQAMHHAGLVDLGKSIYLQGPLAWAGAIIGGLLFGFGMTLAGGCGNKTLVRIGGGNLKSVVTFLVVGLFAYMTLKGLIGLGRVQIESLTNIAVAGKAANQGVPALLAALGLPETIARWLVVAVIAGGLLVFCFKDADFRAAPHDIIGGLIIGLMVPAGWWVTGVLGNDEFDPTPLSSFTFVAPIGDTIMYLMTYTGSTINFGIAAVGGVIVGSFLSSLAGKSFHVEAFSDAADMGRHLTGAAMMGIGGVMAMGCTIGQGLTGISTLSATSFIALAAILFGGVWGLKYMEEGSVGAALKAVLARG</sequence>
<evidence type="ECO:0000256" key="5">
    <source>
        <dbReference type="ARBA" id="ARBA00022692"/>
    </source>
</evidence>
<evidence type="ECO:0000256" key="7">
    <source>
        <dbReference type="ARBA" id="ARBA00023136"/>
    </source>
</evidence>
<comment type="subcellular location">
    <subcellularLocation>
        <location evidence="1">Cell inner membrane</location>
        <topology evidence="1">Multi-pass membrane protein</topology>
    </subcellularLocation>
</comment>
<feature type="transmembrane region" description="Helical" evidence="9">
    <location>
        <begin position="83"/>
        <end position="104"/>
    </location>
</feature>
<accession>A4TYH9</accession>
<keyword evidence="2" id="KW-0813">Transport</keyword>
<protein>
    <submittedName>
        <fullName evidence="10">YeeE/YedE</fullName>
    </submittedName>
</protein>
<evidence type="ECO:0000256" key="9">
    <source>
        <dbReference type="SAM" id="Phobius"/>
    </source>
</evidence>
<evidence type="ECO:0000256" key="6">
    <source>
        <dbReference type="ARBA" id="ARBA00022989"/>
    </source>
</evidence>
<feature type="transmembrane region" description="Helical" evidence="9">
    <location>
        <begin position="50"/>
        <end position="71"/>
    </location>
</feature>
<feature type="transmembrane region" description="Helical" evidence="9">
    <location>
        <begin position="302"/>
        <end position="321"/>
    </location>
</feature>
<dbReference type="PANTHER" id="PTHR30574">
    <property type="entry name" value="INNER MEMBRANE PROTEIN YEDE"/>
    <property type="match status" value="1"/>
</dbReference>
<keyword evidence="3" id="KW-1003">Cell membrane</keyword>
<evidence type="ECO:0000256" key="1">
    <source>
        <dbReference type="ARBA" id="ARBA00004429"/>
    </source>
</evidence>
<keyword evidence="4" id="KW-0997">Cell inner membrane</keyword>
<dbReference type="InterPro" id="IPR007272">
    <property type="entry name" value="Sulf_transp_TsuA/YedE"/>
</dbReference>
<feature type="transmembrane region" description="Helical" evidence="9">
    <location>
        <begin position="260"/>
        <end position="281"/>
    </location>
</feature>
<comment type="similarity">
    <text evidence="8">Belongs to the TsuA/YedE (TC 9.B.102) family.</text>
</comment>
<dbReference type="RefSeq" id="WP_106002745.1">
    <property type="nucleotide sequence ID" value="NZ_CP027527.1"/>
</dbReference>
<gene>
    <name evidence="10" type="ORF">MGR_3409</name>
</gene>
<proteinExistence type="inferred from homology"/>
<evidence type="ECO:0000256" key="2">
    <source>
        <dbReference type="ARBA" id="ARBA00022448"/>
    </source>
</evidence>
<feature type="transmembrane region" description="Helical" evidence="9">
    <location>
        <begin position="116"/>
        <end position="135"/>
    </location>
</feature>
<feature type="transmembrane region" description="Helical" evidence="9">
    <location>
        <begin position="206"/>
        <end position="227"/>
    </location>
</feature>
<name>A4TYH9_9PROT</name>